<feature type="domain" description="AraC effector-binding" evidence="1">
    <location>
        <begin position="2"/>
        <end position="151"/>
    </location>
</feature>
<proteinExistence type="predicted"/>
<dbReference type="InterPro" id="IPR053182">
    <property type="entry name" value="YobU-like_regulator"/>
</dbReference>
<protein>
    <submittedName>
        <fullName evidence="2">GyrI-like domain-containing protein</fullName>
    </submittedName>
</protein>
<dbReference type="InterPro" id="IPR029441">
    <property type="entry name" value="Cass2"/>
</dbReference>
<dbReference type="PANTHER" id="PTHR36444:SF3">
    <property type="entry name" value="TRANSCRIPTIONAL ACTIVATOR, PUTATIVE-RELATED"/>
    <property type="match status" value="1"/>
</dbReference>
<dbReference type="PANTHER" id="PTHR36444">
    <property type="entry name" value="TRANSCRIPTIONAL REGULATOR PROTEIN YOBU-RELATED"/>
    <property type="match status" value="1"/>
</dbReference>
<keyword evidence="3" id="KW-1185">Reference proteome</keyword>
<evidence type="ECO:0000313" key="2">
    <source>
        <dbReference type="EMBL" id="MEX6502619.1"/>
    </source>
</evidence>
<evidence type="ECO:0000313" key="3">
    <source>
        <dbReference type="Proteomes" id="UP001560296"/>
    </source>
</evidence>
<dbReference type="SUPFAM" id="SSF55136">
    <property type="entry name" value="Probable bacterial effector-binding domain"/>
    <property type="match status" value="1"/>
</dbReference>
<dbReference type="InterPro" id="IPR010499">
    <property type="entry name" value="AraC_E-bd"/>
</dbReference>
<dbReference type="Gene3D" id="3.20.80.10">
    <property type="entry name" value="Regulatory factor, effector binding domain"/>
    <property type="match status" value="1"/>
</dbReference>
<accession>A0ABV3YU54</accession>
<sequence length="152" mass="16726">MQTPTVLDYPAVRLIGMRWQPQEPGTIGELWQRFLLREGEIQPLAPMAGSFGVCEPLTEGGWRYLAARPVTPETPVPAGMHALTLPAGRYAVLEHRGTVDSLPDSFRAAYGESLPAAGLKPAEGMAFEFYDERFLGPHHPDSLVQIYIPLAQ</sequence>
<dbReference type="EMBL" id="JBFTEG010000007">
    <property type="protein sequence ID" value="MEX6502619.1"/>
    <property type="molecule type" value="Genomic_DNA"/>
</dbReference>
<dbReference type="InterPro" id="IPR011256">
    <property type="entry name" value="Reg_factor_effector_dom_sf"/>
</dbReference>
<dbReference type="RefSeq" id="WP_369287586.1">
    <property type="nucleotide sequence ID" value="NZ_JBFTEG010000007.1"/>
</dbReference>
<name>A0ABV3YU54_9PSED</name>
<organism evidence="2 3">
    <name type="scientific">Pseudomonas zhanjiangensis</name>
    <dbReference type="NCBI Taxonomy" id="3239015"/>
    <lineage>
        <taxon>Bacteria</taxon>
        <taxon>Pseudomonadati</taxon>
        <taxon>Pseudomonadota</taxon>
        <taxon>Gammaproteobacteria</taxon>
        <taxon>Pseudomonadales</taxon>
        <taxon>Pseudomonadaceae</taxon>
        <taxon>Pseudomonas</taxon>
    </lineage>
</organism>
<comment type="caution">
    <text evidence="2">The sequence shown here is derived from an EMBL/GenBank/DDBJ whole genome shotgun (WGS) entry which is preliminary data.</text>
</comment>
<dbReference type="Pfam" id="PF14526">
    <property type="entry name" value="Cass2"/>
    <property type="match status" value="1"/>
</dbReference>
<gene>
    <name evidence="2" type="ORF">AB5S05_11135</name>
</gene>
<dbReference type="Proteomes" id="UP001560296">
    <property type="component" value="Unassembled WGS sequence"/>
</dbReference>
<reference evidence="2 3" key="1">
    <citation type="submission" date="2024-07" db="EMBL/GenBank/DDBJ databases">
        <authorList>
            <person name="Li M."/>
        </authorList>
    </citation>
    <scope>NUCLEOTIDE SEQUENCE [LARGE SCALE GENOMIC DNA]</scope>
    <source>
        <strain evidence="2 3">25A3E</strain>
    </source>
</reference>
<dbReference type="SMART" id="SM00871">
    <property type="entry name" value="AraC_E_bind"/>
    <property type="match status" value="1"/>
</dbReference>
<evidence type="ECO:0000259" key="1">
    <source>
        <dbReference type="SMART" id="SM00871"/>
    </source>
</evidence>